<evidence type="ECO:0000256" key="1">
    <source>
        <dbReference type="ARBA" id="ARBA00006484"/>
    </source>
</evidence>
<keyword evidence="2 3" id="KW-0560">Oxidoreductase</keyword>
<dbReference type="OrthoDB" id="5115951at2"/>
<dbReference type="Gene3D" id="3.40.50.720">
    <property type="entry name" value="NAD(P)-binding Rossmann-like Domain"/>
    <property type="match status" value="1"/>
</dbReference>
<protein>
    <submittedName>
        <fullName evidence="3">Putative enzyme</fullName>
        <ecNumber evidence="3">1.-.-.-</ecNumber>
    </submittedName>
</protein>
<dbReference type="AlphaFoldDB" id="A0A2N9JD86"/>
<gene>
    <name evidence="3" type="ORF">MPLG2_0422</name>
</gene>
<dbReference type="SUPFAM" id="SSF51735">
    <property type="entry name" value="NAD(P)-binding Rossmann-fold domains"/>
    <property type="match status" value="1"/>
</dbReference>
<dbReference type="PANTHER" id="PTHR43669">
    <property type="entry name" value="5-KETO-D-GLUCONATE 5-REDUCTASE"/>
    <property type="match status" value="1"/>
</dbReference>
<dbReference type="InterPro" id="IPR020904">
    <property type="entry name" value="Sc_DH/Rdtase_CS"/>
</dbReference>
<dbReference type="InterPro" id="IPR002347">
    <property type="entry name" value="SDR_fam"/>
</dbReference>
<sequence>MSVVAIFGGRSEIGLDVARRLAPGNTVVLASRPGGERPDVPGAARVVHVDFDADEVTTHADVVDAIEADAGPIDIAVLTFGILGDQAKAEADPAEVVRIIHTDFTAQASLLTVLANLMRARGRGTLVAFSSVAGQRVRRANYVYGSAKAGLDGFASGLADALHGSDVDLIIARPGFVIGRMTHGMSPAPFSSTPEQVGEAVADRIVKGGPVEVWIPWQLRAMFAVAPFVPRALWRRLPR</sequence>
<name>A0A2N9JD86_9ACTN</name>
<dbReference type="KEGG" id="mgg:MPLG2_0422"/>
<reference evidence="3 4" key="1">
    <citation type="submission" date="2018-02" db="EMBL/GenBank/DDBJ databases">
        <authorList>
            <person name="Cohen D.B."/>
            <person name="Kent A.D."/>
        </authorList>
    </citation>
    <scope>NUCLEOTIDE SEQUENCE [LARGE SCALE GENOMIC DNA]</scope>
    <source>
        <strain evidence="3">1</strain>
    </source>
</reference>
<dbReference type="Pfam" id="PF00106">
    <property type="entry name" value="adh_short"/>
    <property type="match status" value="1"/>
</dbReference>
<dbReference type="PRINTS" id="PR00081">
    <property type="entry name" value="GDHRDH"/>
</dbReference>
<dbReference type="EMBL" id="LT985188">
    <property type="protein sequence ID" value="SPD85458.1"/>
    <property type="molecule type" value="Genomic_DNA"/>
</dbReference>
<dbReference type="Proteomes" id="UP000238164">
    <property type="component" value="Chromosome 1"/>
</dbReference>
<proteinExistence type="inferred from homology"/>
<organism evidence="3 4">
    <name type="scientific">Micropruina glycogenica</name>
    <dbReference type="NCBI Taxonomy" id="75385"/>
    <lineage>
        <taxon>Bacteria</taxon>
        <taxon>Bacillati</taxon>
        <taxon>Actinomycetota</taxon>
        <taxon>Actinomycetes</taxon>
        <taxon>Propionibacteriales</taxon>
        <taxon>Nocardioidaceae</taxon>
        <taxon>Micropruina</taxon>
    </lineage>
</organism>
<dbReference type="RefSeq" id="WP_105184685.1">
    <property type="nucleotide sequence ID" value="NZ_BAAAGO010000043.1"/>
</dbReference>
<dbReference type="PANTHER" id="PTHR43669:SF6">
    <property type="entry name" value="DECAPRENYLPHOSPHORYL-2-KETO-BETA-D-ERYTHRO-PENTOSE REDUCTASE"/>
    <property type="match status" value="1"/>
</dbReference>
<dbReference type="EC" id="1.-.-.-" evidence="3"/>
<evidence type="ECO:0000313" key="3">
    <source>
        <dbReference type="EMBL" id="SPD85458.1"/>
    </source>
</evidence>
<accession>A0A2N9JD86</accession>
<dbReference type="PROSITE" id="PS00061">
    <property type="entry name" value="ADH_SHORT"/>
    <property type="match status" value="1"/>
</dbReference>
<comment type="similarity">
    <text evidence="1">Belongs to the short-chain dehydrogenases/reductases (SDR) family.</text>
</comment>
<dbReference type="GO" id="GO:0016491">
    <property type="term" value="F:oxidoreductase activity"/>
    <property type="evidence" value="ECO:0007669"/>
    <property type="project" value="UniProtKB-KW"/>
</dbReference>
<keyword evidence="4" id="KW-1185">Reference proteome</keyword>
<dbReference type="InterPro" id="IPR036291">
    <property type="entry name" value="NAD(P)-bd_dom_sf"/>
</dbReference>
<evidence type="ECO:0000256" key="2">
    <source>
        <dbReference type="ARBA" id="ARBA00023002"/>
    </source>
</evidence>
<evidence type="ECO:0000313" key="4">
    <source>
        <dbReference type="Proteomes" id="UP000238164"/>
    </source>
</evidence>